<evidence type="ECO:0000313" key="2">
    <source>
        <dbReference type="EMBL" id="GFX97342.1"/>
    </source>
</evidence>
<organism evidence="2 3">
    <name type="scientific">Trichonephila clavipes</name>
    <name type="common">Golden silk orbweaver</name>
    <name type="synonym">Nephila clavipes</name>
    <dbReference type="NCBI Taxonomy" id="2585209"/>
    <lineage>
        <taxon>Eukaryota</taxon>
        <taxon>Metazoa</taxon>
        <taxon>Ecdysozoa</taxon>
        <taxon>Arthropoda</taxon>
        <taxon>Chelicerata</taxon>
        <taxon>Arachnida</taxon>
        <taxon>Araneae</taxon>
        <taxon>Araneomorphae</taxon>
        <taxon>Entelegynae</taxon>
        <taxon>Araneoidea</taxon>
        <taxon>Nephilidae</taxon>
        <taxon>Trichonephila</taxon>
    </lineage>
</organism>
<feature type="compositionally biased region" description="Polar residues" evidence="1">
    <location>
        <begin position="1"/>
        <end position="10"/>
    </location>
</feature>
<comment type="caution">
    <text evidence="2">The sequence shown here is derived from an EMBL/GenBank/DDBJ whole genome shotgun (WGS) entry which is preliminary data.</text>
</comment>
<dbReference type="EMBL" id="BMAU01021197">
    <property type="protein sequence ID" value="GFX97342.1"/>
    <property type="molecule type" value="Genomic_DNA"/>
</dbReference>
<protein>
    <submittedName>
        <fullName evidence="2">Uncharacterized protein</fullName>
    </submittedName>
</protein>
<reference evidence="2" key="1">
    <citation type="submission" date="2020-08" db="EMBL/GenBank/DDBJ databases">
        <title>Multicomponent nature underlies the extraordinary mechanical properties of spider dragline silk.</title>
        <authorList>
            <person name="Kono N."/>
            <person name="Nakamura H."/>
            <person name="Mori M."/>
            <person name="Yoshida Y."/>
            <person name="Ohtoshi R."/>
            <person name="Malay A.D."/>
            <person name="Moran D.A.P."/>
            <person name="Tomita M."/>
            <person name="Numata K."/>
            <person name="Arakawa K."/>
        </authorList>
    </citation>
    <scope>NUCLEOTIDE SEQUENCE</scope>
</reference>
<gene>
    <name evidence="2" type="ORF">TNCV_1077131</name>
</gene>
<evidence type="ECO:0000313" key="3">
    <source>
        <dbReference type="Proteomes" id="UP000887159"/>
    </source>
</evidence>
<proteinExistence type="predicted"/>
<name>A0A8X6RQT7_TRICX</name>
<sequence>MESLCHSSFPPTALGSQDDEEEATSGVVFQDQESEDESIRLKIFEWRRPMGRVASDADCGAVRPGFEFRRHGCL</sequence>
<dbReference type="Proteomes" id="UP000887159">
    <property type="component" value="Unassembled WGS sequence"/>
</dbReference>
<evidence type="ECO:0000256" key="1">
    <source>
        <dbReference type="SAM" id="MobiDB-lite"/>
    </source>
</evidence>
<feature type="region of interest" description="Disordered" evidence="1">
    <location>
        <begin position="1"/>
        <end position="33"/>
    </location>
</feature>
<keyword evidence="3" id="KW-1185">Reference proteome</keyword>
<accession>A0A8X6RQT7</accession>
<dbReference type="AlphaFoldDB" id="A0A8X6RQT7"/>